<organism evidence="8 9">
    <name type="scientific">Aspergillus carbonarius (strain ITEM 5010)</name>
    <dbReference type="NCBI Taxonomy" id="602072"/>
    <lineage>
        <taxon>Eukaryota</taxon>
        <taxon>Fungi</taxon>
        <taxon>Dikarya</taxon>
        <taxon>Ascomycota</taxon>
        <taxon>Pezizomycotina</taxon>
        <taxon>Eurotiomycetes</taxon>
        <taxon>Eurotiomycetidae</taxon>
        <taxon>Eurotiales</taxon>
        <taxon>Aspergillaceae</taxon>
        <taxon>Aspergillus</taxon>
        <taxon>Aspergillus subgen. Circumdati</taxon>
    </lineage>
</organism>
<accession>A0A1R3R9H9</accession>
<dbReference type="InterPro" id="IPR052360">
    <property type="entry name" value="Transcr_Regulatory_Proteins"/>
</dbReference>
<evidence type="ECO:0000256" key="6">
    <source>
        <dbReference type="ARBA" id="ARBA00023242"/>
    </source>
</evidence>
<evidence type="ECO:0000313" key="8">
    <source>
        <dbReference type="EMBL" id="OOF91130.1"/>
    </source>
</evidence>
<dbReference type="InterPro" id="IPR036864">
    <property type="entry name" value="Zn2-C6_fun-type_DNA-bd_sf"/>
</dbReference>
<evidence type="ECO:0000256" key="2">
    <source>
        <dbReference type="ARBA" id="ARBA00022833"/>
    </source>
</evidence>
<keyword evidence="9" id="KW-1185">Reference proteome</keyword>
<evidence type="ECO:0000256" key="4">
    <source>
        <dbReference type="ARBA" id="ARBA00023125"/>
    </source>
</evidence>
<dbReference type="GO" id="GO:0003677">
    <property type="term" value="F:DNA binding"/>
    <property type="evidence" value="ECO:0007669"/>
    <property type="project" value="UniProtKB-KW"/>
</dbReference>
<evidence type="ECO:0000256" key="3">
    <source>
        <dbReference type="ARBA" id="ARBA00023015"/>
    </source>
</evidence>
<dbReference type="SUPFAM" id="SSF57701">
    <property type="entry name" value="Zn2/Cys6 DNA-binding domain"/>
    <property type="match status" value="1"/>
</dbReference>
<feature type="domain" description="Zn(2)-C6 fungal-type" evidence="7">
    <location>
        <begin position="44"/>
        <end position="72"/>
    </location>
</feature>
<dbReference type="AlphaFoldDB" id="A0A1R3R9H9"/>
<name>A0A1R3R9H9_ASPC5</name>
<dbReference type="PANTHER" id="PTHR36206">
    <property type="entry name" value="ASPERCRYPTIN BIOSYNTHESIS CLUSTER-SPECIFIC TRANSCRIPTION REGULATOR ATNN-RELATED"/>
    <property type="match status" value="1"/>
</dbReference>
<dbReference type="GO" id="GO:0000981">
    <property type="term" value="F:DNA-binding transcription factor activity, RNA polymerase II-specific"/>
    <property type="evidence" value="ECO:0007669"/>
    <property type="project" value="InterPro"/>
</dbReference>
<dbReference type="CDD" id="cd00067">
    <property type="entry name" value="GAL4"/>
    <property type="match status" value="1"/>
</dbReference>
<keyword evidence="3" id="KW-0805">Transcription regulation</keyword>
<dbReference type="Pfam" id="PF11951">
    <property type="entry name" value="Fungal_trans_2"/>
    <property type="match status" value="1"/>
</dbReference>
<dbReference type="GO" id="GO:0009893">
    <property type="term" value="P:positive regulation of metabolic process"/>
    <property type="evidence" value="ECO:0007669"/>
    <property type="project" value="UniProtKB-ARBA"/>
</dbReference>
<protein>
    <recommendedName>
        <fullName evidence="7">Zn(2)-C6 fungal-type domain-containing protein</fullName>
    </recommendedName>
</protein>
<keyword evidence="6" id="KW-0539">Nucleus</keyword>
<dbReference type="Gene3D" id="4.10.240.10">
    <property type="entry name" value="Zn(2)-C6 fungal-type DNA-binding domain"/>
    <property type="match status" value="1"/>
</dbReference>
<dbReference type="OMA" id="CINDFAG"/>
<keyword evidence="1" id="KW-0479">Metal-binding</keyword>
<dbReference type="Pfam" id="PF00172">
    <property type="entry name" value="Zn_clus"/>
    <property type="match status" value="1"/>
</dbReference>
<gene>
    <name evidence="8" type="ORF">ASPCADRAFT_211411</name>
</gene>
<evidence type="ECO:0000256" key="5">
    <source>
        <dbReference type="ARBA" id="ARBA00023163"/>
    </source>
</evidence>
<keyword evidence="2" id="KW-0862">Zinc</keyword>
<dbReference type="PANTHER" id="PTHR36206:SF12">
    <property type="entry name" value="ASPERCRYPTIN BIOSYNTHESIS CLUSTER-SPECIFIC TRANSCRIPTION REGULATOR ATNN-RELATED"/>
    <property type="match status" value="1"/>
</dbReference>
<dbReference type="OrthoDB" id="2593732at2759"/>
<proteinExistence type="predicted"/>
<dbReference type="InterPro" id="IPR001138">
    <property type="entry name" value="Zn2Cys6_DnaBD"/>
</dbReference>
<dbReference type="EMBL" id="KV907512">
    <property type="protein sequence ID" value="OOF91130.1"/>
    <property type="molecule type" value="Genomic_DNA"/>
</dbReference>
<dbReference type="PROSITE" id="PS00463">
    <property type="entry name" value="ZN2_CY6_FUNGAL_1"/>
    <property type="match status" value="1"/>
</dbReference>
<evidence type="ECO:0000313" key="9">
    <source>
        <dbReference type="Proteomes" id="UP000188318"/>
    </source>
</evidence>
<dbReference type="GO" id="GO:0008270">
    <property type="term" value="F:zinc ion binding"/>
    <property type="evidence" value="ECO:0007669"/>
    <property type="project" value="InterPro"/>
</dbReference>
<evidence type="ECO:0000259" key="7">
    <source>
        <dbReference type="PROSITE" id="PS50048"/>
    </source>
</evidence>
<dbReference type="PROSITE" id="PS50048">
    <property type="entry name" value="ZN2_CY6_FUNGAL_2"/>
    <property type="match status" value="1"/>
</dbReference>
<dbReference type="VEuPathDB" id="FungiDB:ASPCADRAFT_211411"/>
<dbReference type="InterPro" id="IPR021858">
    <property type="entry name" value="Fun_TF"/>
</dbReference>
<sequence length="500" mass="57127">MRDSRASEPAVQQIDLARSRESYSRLNRSGKTRQKQWAPKVKSGCITCKIRRIKCDETKPSCRRCSFTGRKCDGYNLVSQKPTSKALEVMPMPSAWELLSGDHLEIKSFQFFHSVTIPTLTGFFDRGRWARRLLQMSHQYPALWHAMTAVAGAHRDFMTDRTPTTVSRSQDSVEVRFILRQWNTSIQSLQELLSGKVLTKLDRLVILSVCLLFATLASLQGRQWQAFVHINSGLKLLHQWNLADIAGYQSDKDLDLNMLFVLFSQLDSQARPYRLNNLQWTDKQLILPSSTAPFQSLLEACLELEVHFSNMMQLFSNASLYIHGPNPETQSEIQNCINDFAGWDNKLTQLLATTLQPENRKALNILYIRRALARIALTMDLSKGELAHDEFTQDYARILHLIGPTIRQQAIRLLRQYPGREGICEGMAALKIVERVVEIEEECLTSAGGGCTHGQWICVNHRVTLIQFSLLHERQVKTVMHTGEDLLQGRPGRELVITYW</sequence>
<dbReference type="SMART" id="SM00066">
    <property type="entry name" value="GAL4"/>
    <property type="match status" value="1"/>
</dbReference>
<keyword evidence="4" id="KW-0238">DNA-binding</keyword>
<reference evidence="9" key="1">
    <citation type="journal article" date="2017" name="Genome Biol.">
        <title>Comparative genomics reveals high biological diversity and specific adaptations in the industrially and medically important fungal genus Aspergillus.</title>
        <authorList>
            <person name="de Vries R.P."/>
            <person name="Riley R."/>
            <person name="Wiebenga A."/>
            <person name="Aguilar-Osorio G."/>
            <person name="Amillis S."/>
            <person name="Uchima C.A."/>
            <person name="Anderluh G."/>
            <person name="Asadollahi M."/>
            <person name="Askin M."/>
            <person name="Barry K."/>
            <person name="Battaglia E."/>
            <person name="Bayram O."/>
            <person name="Benocci T."/>
            <person name="Braus-Stromeyer S.A."/>
            <person name="Caldana C."/>
            <person name="Canovas D."/>
            <person name="Cerqueira G.C."/>
            <person name="Chen F."/>
            <person name="Chen W."/>
            <person name="Choi C."/>
            <person name="Clum A."/>
            <person name="Dos Santos R.A."/>
            <person name="Damasio A.R."/>
            <person name="Diallinas G."/>
            <person name="Emri T."/>
            <person name="Fekete E."/>
            <person name="Flipphi M."/>
            <person name="Freyberg S."/>
            <person name="Gallo A."/>
            <person name="Gournas C."/>
            <person name="Habgood R."/>
            <person name="Hainaut M."/>
            <person name="Harispe M.L."/>
            <person name="Henrissat B."/>
            <person name="Hilden K.S."/>
            <person name="Hope R."/>
            <person name="Hossain A."/>
            <person name="Karabika E."/>
            <person name="Karaffa L."/>
            <person name="Karanyi Z."/>
            <person name="Krasevec N."/>
            <person name="Kuo A."/>
            <person name="Kusch H."/>
            <person name="LaButti K."/>
            <person name="Lagendijk E.L."/>
            <person name="Lapidus A."/>
            <person name="Levasseur A."/>
            <person name="Lindquist E."/>
            <person name="Lipzen A."/>
            <person name="Logrieco A.F."/>
            <person name="MacCabe A."/>
            <person name="Maekelae M.R."/>
            <person name="Malavazi I."/>
            <person name="Melin P."/>
            <person name="Meyer V."/>
            <person name="Mielnichuk N."/>
            <person name="Miskei M."/>
            <person name="Molnar A.P."/>
            <person name="Mule G."/>
            <person name="Ngan C.Y."/>
            <person name="Orejas M."/>
            <person name="Orosz E."/>
            <person name="Ouedraogo J.P."/>
            <person name="Overkamp K.M."/>
            <person name="Park H.-S."/>
            <person name="Perrone G."/>
            <person name="Piumi F."/>
            <person name="Punt P.J."/>
            <person name="Ram A.F."/>
            <person name="Ramon A."/>
            <person name="Rauscher S."/>
            <person name="Record E."/>
            <person name="Riano-Pachon D.M."/>
            <person name="Robert V."/>
            <person name="Roehrig J."/>
            <person name="Ruller R."/>
            <person name="Salamov A."/>
            <person name="Salih N.S."/>
            <person name="Samson R.A."/>
            <person name="Sandor E."/>
            <person name="Sanguinetti M."/>
            <person name="Schuetze T."/>
            <person name="Sepcic K."/>
            <person name="Shelest E."/>
            <person name="Sherlock G."/>
            <person name="Sophianopoulou V."/>
            <person name="Squina F.M."/>
            <person name="Sun H."/>
            <person name="Susca A."/>
            <person name="Todd R.B."/>
            <person name="Tsang A."/>
            <person name="Unkles S.E."/>
            <person name="van de Wiele N."/>
            <person name="van Rossen-Uffink D."/>
            <person name="Oliveira J.V."/>
            <person name="Vesth T.C."/>
            <person name="Visser J."/>
            <person name="Yu J.-H."/>
            <person name="Zhou M."/>
            <person name="Andersen M.R."/>
            <person name="Archer D.B."/>
            <person name="Baker S.E."/>
            <person name="Benoit I."/>
            <person name="Brakhage A.A."/>
            <person name="Braus G.H."/>
            <person name="Fischer R."/>
            <person name="Frisvad J.C."/>
            <person name="Goldman G.H."/>
            <person name="Houbraken J."/>
            <person name="Oakley B."/>
            <person name="Pocsi I."/>
            <person name="Scazzocchio C."/>
            <person name="Seiboth B."/>
            <person name="vanKuyk P.A."/>
            <person name="Wortman J."/>
            <person name="Dyer P.S."/>
            <person name="Grigoriev I.V."/>
        </authorList>
    </citation>
    <scope>NUCLEOTIDE SEQUENCE [LARGE SCALE GENOMIC DNA]</scope>
    <source>
        <strain evidence="9">ITEM 5010</strain>
    </source>
</reference>
<evidence type="ECO:0000256" key="1">
    <source>
        <dbReference type="ARBA" id="ARBA00022723"/>
    </source>
</evidence>
<keyword evidence="5" id="KW-0804">Transcription</keyword>
<dbReference type="Proteomes" id="UP000188318">
    <property type="component" value="Unassembled WGS sequence"/>
</dbReference>